<evidence type="ECO:0000256" key="1">
    <source>
        <dbReference type="ARBA" id="ARBA00004123"/>
    </source>
</evidence>
<keyword evidence="13" id="KW-1185">Reference proteome</keyword>
<keyword evidence="5 10" id="KW-0805">Transcription regulation</keyword>
<dbReference type="Gene3D" id="6.10.140.1520">
    <property type="match status" value="1"/>
</dbReference>
<dbReference type="InterPro" id="IPR037212">
    <property type="entry name" value="Med7/Med21-like"/>
</dbReference>
<dbReference type="AlphaFoldDB" id="A0AAI9V5K5"/>
<keyword evidence="8 10" id="KW-0539">Nucleus</keyword>
<dbReference type="Pfam" id="PF05983">
    <property type="entry name" value="Med7"/>
    <property type="match status" value="1"/>
</dbReference>
<dbReference type="GO" id="GO:0003712">
    <property type="term" value="F:transcription coregulator activity"/>
    <property type="evidence" value="ECO:0007669"/>
    <property type="project" value="InterPro"/>
</dbReference>
<reference evidence="12" key="1">
    <citation type="submission" date="2016-11" db="EMBL/GenBank/DDBJ databases">
        <title>The genome sequence of Colletotrichum cuscutae.</title>
        <authorList>
            <person name="Baroncelli R."/>
        </authorList>
    </citation>
    <scope>NUCLEOTIDE SEQUENCE</scope>
    <source>
        <strain evidence="12">IMI 304802</strain>
    </source>
</reference>
<dbReference type="GO" id="GO:0070847">
    <property type="term" value="C:core mediator complex"/>
    <property type="evidence" value="ECO:0007669"/>
    <property type="project" value="TreeGrafter"/>
</dbReference>
<dbReference type="PANTHER" id="PTHR21428">
    <property type="entry name" value="MEDIATOR OF RNA POLYMERASE II TRANSCRIPTION SUBUNIT 7"/>
    <property type="match status" value="1"/>
</dbReference>
<evidence type="ECO:0000256" key="10">
    <source>
        <dbReference type="RuleBase" id="RU364060"/>
    </source>
</evidence>
<comment type="similarity">
    <text evidence="2 10">Belongs to the Mediator complex subunit 7 family.</text>
</comment>
<sequence>MADNPEEPSQNALASTFPNPPPFWRDFTPENVARIEELRKAQAEKDGVAVKNLPARIPDVPESLMNLQPPAEPPAGTWKVLGGNYTLDDKLPSLEEGEIKRLVPAHSEEKDGKHLDRAFELKKMAKSLLLNFLELVAVMATVPDNAAAKIEDLRTIFINFHHVLNEYRPHQARESAIALMQSNLDRTRAETAAIRAQVDTAKRVLEGLGSIDTPKVPDIISSVVDGELTSKEAETFAKTREQEHQRQRYQKQQTVSILHSVATFCPPGRPQIEAKLYFSPAAAESPLHDGAGNGDAAALVSVALDALRLAARGLGGLDDAVDDGSGGAAGAVAVDKAGGS</sequence>
<evidence type="ECO:0000256" key="2">
    <source>
        <dbReference type="ARBA" id="ARBA00009994"/>
    </source>
</evidence>
<feature type="compositionally biased region" description="Polar residues" evidence="11">
    <location>
        <begin position="7"/>
        <end position="17"/>
    </location>
</feature>
<feature type="region of interest" description="Disordered" evidence="11">
    <location>
        <begin position="1"/>
        <end position="23"/>
    </location>
</feature>
<evidence type="ECO:0000256" key="5">
    <source>
        <dbReference type="ARBA" id="ARBA00023015"/>
    </source>
</evidence>
<dbReference type="InterPro" id="IPR009244">
    <property type="entry name" value="Mediatior_Med7"/>
</dbReference>
<dbReference type="GO" id="GO:0016592">
    <property type="term" value="C:mediator complex"/>
    <property type="evidence" value="ECO:0007669"/>
    <property type="project" value="InterPro"/>
</dbReference>
<proteinExistence type="inferred from homology"/>
<evidence type="ECO:0000256" key="9">
    <source>
        <dbReference type="ARBA" id="ARBA00025687"/>
    </source>
</evidence>
<evidence type="ECO:0000256" key="11">
    <source>
        <dbReference type="SAM" id="MobiDB-lite"/>
    </source>
</evidence>
<evidence type="ECO:0000256" key="8">
    <source>
        <dbReference type="ARBA" id="ARBA00023242"/>
    </source>
</evidence>
<evidence type="ECO:0000256" key="6">
    <source>
        <dbReference type="ARBA" id="ARBA00023159"/>
    </source>
</evidence>
<dbReference type="Proteomes" id="UP001239213">
    <property type="component" value="Unassembled WGS sequence"/>
</dbReference>
<gene>
    <name evidence="12" type="ORF">CCUS01_06232</name>
</gene>
<dbReference type="EMBL" id="MPDP01000212">
    <property type="protein sequence ID" value="KAK1471118.1"/>
    <property type="molecule type" value="Genomic_DNA"/>
</dbReference>
<dbReference type="GO" id="GO:0006357">
    <property type="term" value="P:regulation of transcription by RNA polymerase II"/>
    <property type="evidence" value="ECO:0007669"/>
    <property type="project" value="InterPro"/>
</dbReference>
<keyword evidence="6 10" id="KW-0010">Activator</keyword>
<dbReference type="Gene3D" id="6.10.140.200">
    <property type="match status" value="1"/>
</dbReference>
<dbReference type="PANTHER" id="PTHR21428:SF11">
    <property type="entry name" value="MEDIATOR OF RNA POLYMERASE II TRANSCRIPTION SUBUNIT 7"/>
    <property type="match status" value="1"/>
</dbReference>
<keyword evidence="7 10" id="KW-0804">Transcription</keyword>
<organism evidence="12 13">
    <name type="scientific">Colletotrichum cuscutae</name>
    <dbReference type="NCBI Taxonomy" id="1209917"/>
    <lineage>
        <taxon>Eukaryota</taxon>
        <taxon>Fungi</taxon>
        <taxon>Dikarya</taxon>
        <taxon>Ascomycota</taxon>
        <taxon>Pezizomycotina</taxon>
        <taxon>Sordariomycetes</taxon>
        <taxon>Hypocreomycetidae</taxon>
        <taxon>Glomerellales</taxon>
        <taxon>Glomerellaceae</taxon>
        <taxon>Colletotrichum</taxon>
        <taxon>Colletotrichum acutatum species complex</taxon>
    </lineage>
</organism>
<name>A0AAI9V5K5_9PEZI</name>
<comment type="subcellular location">
    <subcellularLocation>
        <location evidence="1 10">Nucleus</location>
    </subcellularLocation>
</comment>
<dbReference type="InterPro" id="IPR044888">
    <property type="entry name" value="Mediatior_Med7_sf"/>
</dbReference>
<protein>
    <recommendedName>
        <fullName evidence="4 10">Mediator of RNA polymerase II transcription subunit 7</fullName>
    </recommendedName>
</protein>
<dbReference type="SUPFAM" id="SSF140718">
    <property type="entry name" value="Mediator hinge subcomplex-like"/>
    <property type="match status" value="1"/>
</dbReference>
<comment type="function">
    <text evidence="9">Component of the Mediator complex, a coactivator involved in the regulated transcription of nearly all RNA polymerase II-dependent genes. Mediator functions as a bridge to convey information from gene-specific regulatory proteins to the basal RNA polymerase II transcription machinery. Mediator is recruited to promoters by direct interactions with regulatory proteins and serves as a scaffold for the assembly of a functional preinitiation complex with RNA polymerase II and the general transcription factors.</text>
</comment>
<accession>A0AAI9V5K5</accession>
<evidence type="ECO:0000256" key="4">
    <source>
        <dbReference type="ARBA" id="ARBA00020631"/>
    </source>
</evidence>
<evidence type="ECO:0000256" key="3">
    <source>
        <dbReference type="ARBA" id="ARBA00011837"/>
    </source>
</evidence>
<evidence type="ECO:0000256" key="7">
    <source>
        <dbReference type="ARBA" id="ARBA00023163"/>
    </source>
</evidence>
<evidence type="ECO:0000313" key="13">
    <source>
        <dbReference type="Proteomes" id="UP001239213"/>
    </source>
</evidence>
<comment type="caution">
    <text evidence="12">The sequence shown here is derived from an EMBL/GenBank/DDBJ whole genome shotgun (WGS) entry which is preliminary data.</text>
</comment>
<evidence type="ECO:0000313" key="12">
    <source>
        <dbReference type="EMBL" id="KAK1471118.1"/>
    </source>
</evidence>
<comment type="subunit">
    <text evidence="3 10">Component of the Mediator complex.</text>
</comment>